<feature type="compositionally biased region" description="Basic and acidic residues" evidence="1">
    <location>
        <begin position="173"/>
        <end position="189"/>
    </location>
</feature>
<name>A0A8H6Q6M0_9EURO</name>
<reference evidence="2" key="1">
    <citation type="submission" date="2020-06" db="EMBL/GenBank/DDBJ databases">
        <title>Draft genome sequences of strains closely related to Aspergillus parafelis and Aspergillus hiratsukae.</title>
        <authorList>
            <person name="Dos Santos R.A.C."/>
            <person name="Rivero-Menendez O."/>
            <person name="Steenwyk J.L."/>
            <person name="Mead M.E."/>
            <person name="Goldman G.H."/>
            <person name="Alastruey-Izquierdo A."/>
            <person name="Rokas A."/>
        </authorList>
    </citation>
    <scope>NUCLEOTIDE SEQUENCE</scope>
    <source>
        <strain evidence="2">CNM-CM6106</strain>
    </source>
</reference>
<dbReference type="AlphaFoldDB" id="A0A8H6Q6M0"/>
<dbReference type="Gene3D" id="3.40.395.10">
    <property type="entry name" value="Adenoviral Proteinase, Chain A"/>
    <property type="match status" value="1"/>
</dbReference>
<protein>
    <submittedName>
        <fullName evidence="2">Uncharacterized protein</fullName>
    </submittedName>
</protein>
<dbReference type="SUPFAM" id="SSF54001">
    <property type="entry name" value="Cysteine proteinases"/>
    <property type="match status" value="1"/>
</dbReference>
<evidence type="ECO:0000313" key="2">
    <source>
        <dbReference type="EMBL" id="KAF7166674.1"/>
    </source>
</evidence>
<organism evidence="2 3">
    <name type="scientific">Aspergillus hiratsukae</name>
    <dbReference type="NCBI Taxonomy" id="1194566"/>
    <lineage>
        <taxon>Eukaryota</taxon>
        <taxon>Fungi</taxon>
        <taxon>Dikarya</taxon>
        <taxon>Ascomycota</taxon>
        <taxon>Pezizomycotina</taxon>
        <taxon>Eurotiomycetes</taxon>
        <taxon>Eurotiomycetidae</taxon>
        <taxon>Eurotiales</taxon>
        <taxon>Aspergillaceae</taxon>
        <taxon>Aspergillus</taxon>
        <taxon>Aspergillus subgen. Fumigati</taxon>
    </lineage>
</organism>
<gene>
    <name evidence="2" type="ORF">CNMCM6106_002390</name>
</gene>
<dbReference type="InterPro" id="IPR038765">
    <property type="entry name" value="Papain-like_cys_pep_sf"/>
</dbReference>
<evidence type="ECO:0000256" key="1">
    <source>
        <dbReference type="SAM" id="MobiDB-lite"/>
    </source>
</evidence>
<feature type="compositionally biased region" description="Basic and acidic residues" evidence="1">
    <location>
        <begin position="92"/>
        <end position="103"/>
    </location>
</feature>
<sequence>MKQSHIADLPGTSVQSTIMGNEIITLLEKFVHKIPSSATIDHRDAPKFREIIRQLYEKAPEAARAIAEEIQERNTVSLRERTARTTKTIPLTERKRRADEDSSYRTYKSARRKRDGPTENADHRSNELKRGQLVRRAPATSESMEASAETPGMTSVISGLGKSIPQELSLSRLEVKSRPTKPAGKDSVTKKQLGGGVSSSQTEEIRRERVPGPPETITLSRASTPEPAVSDTAIIKDLIPSIQKMITSAVQDLHSFRHSGGPPKAVYERIIQSLLGTASSSNEWSDGSMWLQVLDMGSSQEKKVNCLKMLVYMGFWAWYNRQFELAKGKFRNSKNQPMGEKGTKSRVLDEILDRLLGSQAQDDSATVTEACKRSKRASIRTRLYIGEKLSTKLVEELGLGILFSPDIWKYLKLSLKDLDEFIAEFKKDARLMELLEILEPQVWRLVNVGSTFPDAFYMELRDSEFISEDELREVQINYPVEWNPLPPGALNDAVERLKKLVALEVLKKDNLDRTDAIRINKRVELTYDMFDRLCPGKWLDCWTINVAMALSDKPTYVRFGISVPLEDEQLMEIERPLKRWSETIANHQQEARETSGRTAALAHFCPINHNNHFTLLEINEREKVIRHYDSMAEPGTISGCNKTKISRVVKEEFGHLGYRYTEAVSINPFCFTCNQLKCAVIVANSATRRPVELWYQSYLEFPSRV</sequence>
<accession>A0A8H6Q6M0</accession>
<feature type="region of interest" description="Disordered" evidence="1">
    <location>
        <begin position="77"/>
        <end position="226"/>
    </location>
</feature>
<evidence type="ECO:0000313" key="3">
    <source>
        <dbReference type="Proteomes" id="UP000662466"/>
    </source>
</evidence>
<dbReference type="Proteomes" id="UP000662466">
    <property type="component" value="Unassembled WGS sequence"/>
</dbReference>
<feature type="compositionally biased region" description="Basic and acidic residues" evidence="1">
    <location>
        <begin position="115"/>
        <end position="130"/>
    </location>
</feature>
<comment type="caution">
    <text evidence="2">The sequence shown here is derived from an EMBL/GenBank/DDBJ whole genome shotgun (WGS) entry which is preliminary data.</text>
</comment>
<dbReference type="EMBL" id="JACBAF010002134">
    <property type="protein sequence ID" value="KAF7166674.1"/>
    <property type="molecule type" value="Genomic_DNA"/>
</dbReference>
<proteinExistence type="predicted"/>